<feature type="compositionally biased region" description="Gly residues" evidence="1">
    <location>
        <begin position="182"/>
        <end position="196"/>
    </location>
</feature>
<name>A0A811U289_CERCA</name>
<evidence type="ECO:0000313" key="2">
    <source>
        <dbReference type="EMBL" id="CAD6991593.1"/>
    </source>
</evidence>
<evidence type="ECO:0000313" key="3">
    <source>
        <dbReference type="Proteomes" id="UP000606786"/>
    </source>
</evidence>
<protein>
    <submittedName>
        <fullName evidence="2">(Mediterranean fruit fly) hypothetical protein</fullName>
    </submittedName>
</protein>
<reference evidence="2" key="1">
    <citation type="submission" date="2020-11" db="EMBL/GenBank/DDBJ databases">
        <authorList>
            <person name="Whitehead M."/>
        </authorList>
    </citation>
    <scope>NUCLEOTIDE SEQUENCE</scope>
    <source>
        <strain evidence="2">EGII</strain>
    </source>
</reference>
<feature type="compositionally biased region" description="Basic and acidic residues" evidence="1">
    <location>
        <begin position="45"/>
        <end position="98"/>
    </location>
</feature>
<organism evidence="2 3">
    <name type="scientific">Ceratitis capitata</name>
    <name type="common">Mediterranean fruit fly</name>
    <name type="synonym">Tephritis capitata</name>
    <dbReference type="NCBI Taxonomy" id="7213"/>
    <lineage>
        <taxon>Eukaryota</taxon>
        <taxon>Metazoa</taxon>
        <taxon>Ecdysozoa</taxon>
        <taxon>Arthropoda</taxon>
        <taxon>Hexapoda</taxon>
        <taxon>Insecta</taxon>
        <taxon>Pterygota</taxon>
        <taxon>Neoptera</taxon>
        <taxon>Endopterygota</taxon>
        <taxon>Diptera</taxon>
        <taxon>Brachycera</taxon>
        <taxon>Muscomorpha</taxon>
        <taxon>Tephritoidea</taxon>
        <taxon>Tephritidae</taxon>
        <taxon>Ceratitis</taxon>
        <taxon>Ceratitis</taxon>
    </lineage>
</organism>
<accession>A0A811U289</accession>
<feature type="region of interest" description="Disordered" evidence="1">
    <location>
        <begin position="1"/>
        <end position="132"/>
    </location>
</feature>
<dbReference type="AlphaFoldDB" id="A0A811U289"/>
<dbReference type="OrthoDB" id="449052at2759"/>
<comment type="caution">
    <text evidence="2">The sequence shown here is derived from an EMBL/GenBank/DDBJ whole genome shotgun (WGS) entry which is preliminary data.</text>
</comment>
<dbReference type="EMBL" id="CAJHJT010000001">
    <property type="protein sequence ID" value="CAD6991593.1"/>
    <property type="molecule type" value="Genomic_DNA"/>
</dbReference>
<dbReference type="Proteomes" id="UP000606786">
    <property type="component" value="Unassembled WGS sequence"/>
</dbReference>
<sequence>MQKTPRKHNHIRHVHFQEQDGRLPGSRPSSAPAEPNAKAARKASKKMEKEAKRQEKEASRREKEARKLERETARRQEREAAKLEKLNRNMEKISRSTERVGATPRSGSLERRRSGEDSPVLNQSTVHGIASPNRRPTIFDVFRQRTKSDTKRKDSLLLVTGSGTVAGAPGTDNSSSSSTHSGSGGGGGGGVGGGGIMNQMKVVMQNSGLIGGHHHHHDKRQHPAVTITAAEGGSAKNKYKDGSAHPHQGSDAQYYHTVTAVRRADASRSPMTKVMDLFRSRSNSAATEADKRKAVSLI</sequence>
<gene>
    <name evidence="2" type="ORF">CCAP1982_LOCUS510</name>
</gene>
<keyword evidence="3" id="KW-1185">Reference proteome</keyword>
<evidence type="ECO:0000256" key="1">
    <source>
        <dbReference type="SAM" id="MobiDB-lite"/>
    </source>
</evidence>
<feature type="compositionally biased region" description="Basic residues" evidence="1">
    <location>
        <begin position="1"/>
        <end position="14"/>
    </location>
</feature>
<proteinExistence type="predicted"/>
<feature type="region of interest" description="Disordered" evidence="1">
    <location>
        <begin position="152"/>
        <end position="197"/>
    </location>
</feature>